<dbReference type="PANTHER" id="PTHR12612">
    <property type="entry name" value="NUCLEAR TRANSPORT FACTOR 2"/>
    <property type="match status" value="1"/>
</dbReference>
<keyword evidence="9" id="KW-1185">Reference proteome</keyword>
<dbReference type="VEuPathDB" id="VectorBase:LLOJ000918"/>
<evidence type="ECO:0000256" key="2">
    <source>
        <dbReference type="ARBA" id="ARBA00022448"/>
    </source>
</evidence>
<feature type="domain" description="NTF2" evidence="6">
    <location>
        <begin position="15"/>
        <end position="131"/>
    </location>
</feature>
<accession>A0A1B0CAE5</accession>
<reference evidence="8" key="3">
    <citation type="submission" date="2020-05" db="UniProtKB">
        <authorList>
            <consortium name="EnsemblMetazoa"/>
        </authorList>
    </citation>
    <scope>IDENTIFICATION</scope>
    <source>
        <strain evidence="8">Jacobina</strain>
    </source>
</reference>
<dbReference type="GO" id="GO:0015031">
    <property type="term" value="P:protein transport"/>
    <property type="evidence" value="ECO:0007669"/>
    <property type="project" value="UniProtKB-KW"/>
</dbReference>
<dbReference type="FunFam" id="3.10.450.50:FF:000006">
    <property type="entry name" value="NTF2-related export protein 2 isoform 1"/>
    <property type="match status" value="2"/>
</dbReference>
<evidence type="ECO:0000313" key="9">
    <source>
        <dbReference type="Proteomes" id="UP000092461"/>
    </source>
</evidence>
<comment type="subcellular location">
    <subcellularLocation>
        <location evidence="1">Nucleus</location>
    </subcellularLocation>
</comment>
<dbReference type="AlphaFoldDB" id="A0A1B0CAE5"/>
<keyword evidence="2" id="KW-0813">Transport</keyword>
<dbReference type="SUPFAM" id="SSF54427">
    <property type="entry name" value="NTF2-like"/>
    <property type="match status" value="2"/>
</dbReference>
<proteinExistence type="predicted"/>
<dbReference type="EMBL" id="AJWK01003707">
    <property type="status" value="NOT_ANNOTATED_CDS"/>
    <property type="molecule type" value="Genomic_DNA"/>
</dbReference>
<dbReference type="Pfam" id="PF02136">
    <property type="entry name" value="NTF2"/>
    <property type="match status" value="2"/>
</dbReference>
<protein>
    <recommendedName>
        <fullName evidence="5">NTF2-related export protein</fullName>
    </recommendedName>
</protein>
<evidence type="ECO:0000256" key="1">
    <source>
        <dbReference type="ARBA" id="ARBA00004123"/>
    </source>
</evidence>
<sequence length="269" mass="31386">MDEAILEKMDQACRTSEEFTKLYYESLDKRRHQMFRLYLDNGVLVWNGNGVTGKDDIQKFYQELPVSDHQMNTLDAQPILDATQLTFLIQVSGSVKFSNDGLARPFQQTFIITAQADKWKIKRLKMDEVRYKLLQAILEKMDQACRTSEEFTKLYYESLDKRRHQMFRLYLDNGVLVWNGNGVTGKDDIQKFYQELPVSDHQMNTLDAQPILDATQLTFLIQVSGSVKFSNDGLARPFQQTFIITAQADKWKIVSDCYRLQDAMFKDRK</sequence>
<evidence type="ECO:0000313" key="7">
    <source>
        <dbReference type="EMBL" id="MBC1176619.1"/>
    </source>
</evidence>
<dbReference type="InterPro" id="IPR018222">
    <property type="entry name" value="Nuclear_transport_factor_2_euk"/>
</dbReference>
<dbReference type="InterPro" id="IPR032710">
    <property type="entry name" value="NTF2-like_dom_sf"/>
</dbReference>
<reference evidence="7" key="2">
    <citation type="journal article" date="2020" name="BMC">
        <title>Leishmania infection induces a limited differential gene expression in the sand fly midgut.</title>
        <authorList>
            <person name="Coutinho-Abreu I.V."/>
            <person name="Serafim T.D."/>
            <person name="Meneses C."/>
            <person name="Kamhawi S."/>
            <person name="Oliveira F."/>
            <person name="Valenzuela J.G."/>
        </authorList>
    </citation>
    <scope>NUCLEOTIDE SEQUENCE</scope>
    <source>
        <strain evidence="7">Jacobina</strain>
        <tissue evidence="7">Midgut</tissue>
    </source>
</reference>
<dbReference type="InterPro" id="IPR002075">
    <property type="entry name" value="NTF2_dom"/>
</dbReference>
<name>A0A1B0CAE5_LUTLO</name>
<reference evidence="9" key="1">
    <citation type="submission" date="2012-05" db="EMBL/GenBank/DDBJ databases">
        <title>Whole Genome Assembly of Lutzomyia longipalpis.</title>
        <authorList>
            <person name="Richards S."/>
            <person name="Qu C."/>
            <person name="Dillon R."/>
            <person name="Worley K."/>
            <person name="Scherer S."/>
            <person name="Batterton M."/>
            <person name="Taylor A."/>
            <person name="Hawes A."/>
            <person name="Hernandez B."/>
            <person name="Kovar C."/>
            <person name="Mandapat C."/>
            <person name="Pham C."/>
            <person name="Qu C."/>
            <person name="Jing C."/>
            <person name="Bess C."/>
            <person name="Bandaranaike D."/>
            <person name="Ngo D."/>
            <person name="Ongeri F."/>
            <person name="Arias F."/>
            <person name="Lara F."/>
            <person name="Weissenberger G."/>
            <person name="Kamau G."/>
            <person name="Han H."/>
            <person name="Shen H."/>
            <person name="Dinh H."/>
            <person name="Khalil I."/>
            <person name="Jones J."/>
            <person name="Shafer J."/>
            <person name="Jayaseelan J."/>
            <person name="Quiroz J."/>
            <person name="Blankenburg K."/>
            <person name="Nguyen L."/>
            <person name="Jackson L."/>
            <person name="Francisco L."/>
            <person name="Tang L.-Y."/>
            <person name="Pu L.-L."/>
            <person name="Perales L."/>
            <person name="Lorensuhewa L."/>
            <person name="Munidasa M."/>
            <person name="Coyle M."/>
            <person name="Taylor M."/>
            <person name="Puazo M."/>
            <person name="Firestine M."/>
            <person name="Scheel M."/>
            <person name="Javaid M."/>
            <person name="Wang M."/>
            <person name="Li M."/>
            <person name="Tabassum N."/>
            <person name="Saada N."/>
            <person name="Osuji N."/>
            <person name="Aqrawi P."/>
            <person name="Fu Q."/>
            <person name="Thornton R."/>
            <person name="Raj R."/>
            <person name="Goodspeed R."/>
            <person name="Mata R."/>
            <person name="Najjar R."/>
            <person name="Gubbala S."/>
            <person name="Lee S."/>
            <person name="Denson S."/>
            <person name="Patil S."/>
            <person name="Macmil S."/>
            <person name="Qi S."/>
            <person name="Matskevitch T."/>
            <person name="Palculict T."/>
            <person name="Mathew T."/>
            <person name="Vee V."/>
            <person name="Velamala V."/>
            <person name="Korchina V."/>
            <person name="Cai W."/>
            <person name="Liu W."/>
            <person name="Dai W."/>
            <person name="Zou X."/>
            <person name="Zhu Y."/>
            <person name="Zhang Y."/>
            <person name="Wu Y.-Q."/>
            <person name="Xin Y."/>
            <person name="Nazarath L."/>
            <person name="Kovar C."/>
            <person name="Han Y."/>
            <person name="Muzny D."/>
            <person name="Gibbs R."/>
        </authorList>
    </citation>
    <scope>NUCLEOTIDE SEQUENCE [LARGE SCALE GENOMIC DNA]</scope>
    <source>
        <strain evidence="9">Jacobina</strain>
    </source>
</reference>
<dbReference type="EnsemblMetazoa" id="LLOJ000918-RA">
    <property type="protein sequence ID" value="LLOJ000918-PA"/>
    <property type="gene ID" value="LLOJ000918"/>
</dbReference>
<evidence type="ECO:0000259" key="6">
    <source>
        <dbReference type="PROSITE" id="PS50177"/>
    </source>
</evidence>
<feature type="domain" description="NTF2" evidence="6">
    <location>
        <begin position="147"/>
        <end position="260"/>
    </location>
</feature>
<dbReference type="GO" id="GO:0006913">
    <property type="term" value="P:nucleocytoplasmic transport"/>
    <property type="evidence" value="ECO:0007669"/>
    <property type="project" value="InterPro"/>
</dbReference>
<dbReference type="CDD" id="cd00780">
    <property type="entry name" value="NTF2"/>
    <property type="match status" value="2"/>
</dbReference>
<evidence type="ECO:0000256" key="3">
    <source>
        <dbReference type="ARBA" id="ARBA00022927"/>
    </source>
</evidence>
<dbReference type="EMBL" id="AJWK01003706">
    <property type="status" value="NOT_ANNOTATED_CDS"/>
    <property type="molecule type" value="Genomic_DNA"/>
</dbReference>
<keyword evidence="4" id="KW-0539">Nucleus</keyword>
<dbReference type="InterPro" id="IPR045875">
    <property type="entry name" value="NTF2"/>
</dbReference>
<organism evidence="8 9">
    <name type="scientific">Lutzomyia longipalpis</name>
    <name type="common">Sand fly</name>
    <dbReference type="NCBI Taxonomy" id="7200"/>
    <lineage>
        <taxon>Eukaryota</taxon>
        <taxon>Metazoa</taxon>
        <taxon>Ecdysozoa</taxon>
        <taxon>Arthropoda</taxon>
        <taxon>Hexapoda</taxon>
        <taxon>Insecta</taxon>
        <taxon>Pterygota</taxon>
        <taxon>Neoptera</taxon>
        <taxon>Endopterygota</taxon>
        <taxon>Diptera</taxon>
        <taxon>Nematocera</taxon>
        <taxon>Psychodoidea</taxon>
        <taxon>Psychodidae</taxon>
        <taxon>Lutzomyia</taxon>
        <taxon>Lutzomyia</taxon>
    </lineage>
</organism>
<evidence type="ECO:0000313" key="8">
    <source>
        <dbReference type="EnsemblMetazoa" id="LLOJ000918-PA"/>
    </source>
</evidence>
<dbReference type="EMBL" id="GITU01007916">
    <property type="protein sequence ID" value="MBC1176619.1"/>
    <property type="molecule type" value="Transcribed_RNA"/>
</dbReference>
<keyword evidence="3" id="KW-0653">Protein transport</keyword>
<dbReference type="Proteomes" id="UP000092461">
    <property type="component" value="Unassembled WGS sequence"/>
</dbReference>
<dbReference type="VEuPathDB" id="VectorBase:LLONM1_009229"/>
<dbReference type="PROSITE" id="PS50177">
    <property type="entry name" value="NTF2_DOMAIN"/>
    <property type="match status" value="2"/>
</dbReference>
<dbReference type="Gene3D" id="3.10.450.50">
    <property type="match status" value="2"/>
</dbReference>
<evidence type="ECO:0000256" key="4">
    <source>
        <dbReference type="ARBA" id="ARBA00023242"/>
    </source>
</evidence>
<evidence type="ECO:0000256" key="5">
    <source>
        <dbReference type="ARBA" id="ARBA00070836"/>
    </source>
</evidence>
<dbReference type="GO" id="GO:0005634">
    <property type="term" value="C:nucleus"/>
    <property type="evidence" value="ECO:0007669"/>
    <property type="project" value="UniProtKB-SubCell"/>
</dbReference>